<dbReference type="EMBL" id="KN831771">
    <property type="protein sequence ID" value="KIM46252.1"/>
    <property type="molecule type" value="Genomic_DNA"/>
</dbReference>
<sequence length="116" mass="13552">MRIEKNGKKTRNSEEEKEEDEENEDEVDEEDEDEHSDEDDMPGWGEGDNIYVLRKIRSTMIKIEKEMGLKNEILQQSFRILSCDALFEERDEVKILYLSSATLVTHIYGSPVPFPP</sequence>
<proteinExistence type="predicted"/>
<feature type="compositionally biased region" description="Basic and acidic residues" evidence="1">
    <location>
        <begin position="1"/>
        <end position="14"/>
    </location>
</feature>
<dbReference type="Proteomes" id="UP000053424">
    <property type="component" value="Unassembled WGS sequence"/>
</dbReference>
<evidence type="ECO:0000313" key="2">
    <source>
        <dbReference type="EMBL" id="KIM46252.1"/>
    </source>
</evidence>
<evidence type="ECO:0000313" key="3">
    <source>
        <dbReference type="Proteomes" id="UP000053424"/>
    </source>
</evidence>
<dbReference type="AlphaFoldDB" id="A0A0C2YZ52"/>
<dbReference type="HOGENOM" id="CLU_2097171_0_0_1"/>
<reference evidence="2 3" key="1">
    <citation type="submission" date="2014-04" db="EMBL/GenBank/DDBJ databases">
        <authorList>
            <consortium name="DOE Joint Genome Institute"/>
            <person name="Kuo A."/>
            <person name="Gay G."/>
            <person name="Dore J."/>
            <person name="Kohler A."/>
            <person name="Nagy L.G."/>
            <person name="Floudas D."/>
            <person name="Copeland A."/>
            <person name="Barry K.W."/>
            <person name="Cichocki N."/>
            <person name="Veneault-Fourrey C."/>
            <person name="LaButti K."/>
            <person name="Lindquist E.A."/>
            <person name="Lipzen A."/>
            <person name="Lundell T."/>
            <person name="Morin E."/>
            <person name="Murat C."/>
            <person name="Sun H."/>
            <person name="Tunlid A."/>
            <person name="Henrissat B."/>
            <person name="Grigoriev I.V."/>
            <person name="Hibbett D.S."/>
            <person name="Martin F."/>
            <person name="Nordberg H.P."/>
            <person name="Cantor M.N."/>
            <person name="Hua S.X."/>
        </authorList>
    </citation>
    <scope>NUCLEOTIDE SEQUENCE [LARGE SCALE GENOMIC DNA]</scope>
    <source>
        <strain evidence="3">h7</strain>
    </source>
</reference>
<evidence type="ECO:0000256" key="1">
    <source>
        <dbReference type="SAM" id="MobiDB-lite"/>
    </source>
</evidence>
<gene>
    <name evidence="2" type="ORF">M413DRAFT_441332</name>
</gene>
<reference evidence="3" key="2">
    <citation type="submission" date="2015-01" db="EMBL/GenBank/DDBJ databases">
        <title>Evolutionary Origins and Diversification of the Mycorrhizal Mutualists.</title>
        <authorList>
            <consortium name="DOE Joint Genome Institute"/>
            <consortium name="Mycorrhizal Genomics Consortium"/>
            <person name="Kohler A."/>
            <person name="Kuo A."/>
            <person name="Nagy L.G."/>
            <person name="Floudas D."/>
            <person name="Copeland A."/>
            <person name="Barry K.W."/>
            <person name="Cichocki N."/>
            <person name="Veneault-Fourrey C."/>
            <person name="LaButti K."/>
            <person name="Lindquist E.A."/>
            <person name="Lipzen A."/>
            <person name="Lundell T."/>
            <person name="Morin E."/>
            <person name="Murat C."/>
            <person name="Riley R."/>
            <person name="Ohm R."/>
            <person name="Sun H."/>
            <person name="Tunlid A."/>
            <person name="Henrissat B."/>
            <person name="Grigoriev I.V."/>
            <person name="Hibbett D.S."/>
            <person name="Martin F."/>
        </authorList>
    </citation>
    <scope>NUCLEOTIDE SEQUENCE [LARGE SCALE GENOMIC DNA]</scope>
    <source>
        <strain evidence="3">h7</strain>
    </source>
</reference>
<organism evidence="2 3">
    <name type="scientific">Hebeloma cylindrosporum</name>
    <dbReference type="NCBI Taxonomy" id="76867"/>
    <lineage>
        <taxon>Eukaryota</taxon>
        <taxon>Fungi</taxon>
        <taxon>Dikarya</taxon>
        <taxon>Basidiomycota</taxon>
        <taxon>Agaricomycotina</taxon>
        <taxon>Agaricomycetes</taxon>
        <taxon>Agaricomycetidae</taxon>
        <taxon>Agaricales</taxon>
        <taxon>Agaricineae</taxon>
        <taxon>Hymenogastraceae</taxon>
        <taxon>Hebeloma</taxon>
    </lineage>
</organism>
<dbReference type="OrthoDB" id="3012326at2759"/>
<name>A0A0C2YZ52_HEBCY</name>
<protein>
    <submittedName>
        <fullName evidence="2">Uncharacterized protein</fullName>
    </submittedName>
</protein>
<feature type="region of interest" description="Disordered" evidence="1">
    <location>
        <begin position="1"/>
        <end position="47"/>
    </location>
</feature>
<accession>A0A0C2YZ52</accession>
<keyword evidence="3" id="KW-1185">Reference proteome</keyword>
<feature type="compositionally biased region" description="Acidic residues" evidence="1">
    <location>
        <begin position="15"/>
        <end position="41"/>
    </location>
</feature>